<name>A0A510USJ9_9CELL</name>
<dbReference type="InterPro" id="IPR028037">
    <property type="entry name" value="Antitoxin_Rv0909/MT0933"/>
</dbReference>
<keyword evidence="3" id="KW-1185">Reference proteome</keyword>
<dbReference type="EMBL" id="BJUA01000005">
    <property type="protein sequence ID" value="GEK17638.1"/>
    <property type="molecule type" value="Genomic_DNA"/>
</dbReference>
<dbReference type="Pfam" id="PF14013">
    <property type="entry name" value="MT0933_antitox"/>
    <property type="match status" value="1"/>
</dbReference>
<proteinExistence type="predicted"/>
<dbReference type="RefSeq" id="WP_146805902.1">
    <property type="nucleotide sequence ID" value="NZ_BJUA01000005.1"/>
</dbReference>
<evidence type="ECO:0008006" key="4">
    <source>
        <dbReference type="Google" id="ProtNLM"/>
    </source>
</evidence>
<comment type="caution">
    <text evidence="2">The sequence shown here is derived from an EMBL/GenBank/DDBJ whole genome shotgun (WGS) entry which is preliminary data.</text>
</comment>
<reference evidence="2 3" key="1">
    <citation type="submission" date="2019-07" db="EMBL/GenBank/DDBJ databases">
        <title>Whole genome shotgun sequence of Cellulomonas persica NBRC 101101.</title>
        <authorList>
            <person name="Hosoyama A."/>
            <person name="Uohara A."/>
            <person name="Ohji S."/>
            <person name="Ichikawa N."/>
        </authorList>
    </citation>
    <scope>NUCLEOTIDE SEQUENCE [LARGE SCALE GENOMIC DNA]</scope>
    <source>
        <strain evidence="2 3">NBRC 101101</strain>
    </source>
</reference>
<evidence type="ECO:0000313" key="2">
    <source>
        <dbReference type="EMBL" id="GEK17638.1"/>
    </source>
</evidence>
<evidence type="ECO:0000256" key="1">
    <source>
        <dbReference type="SAM" id="MobiDB-lite"/>
    </source>
</evidence>
<dbReference type="Proteomes" id="UP000321386">
    <property type="component" value="Unassembled WGS sequence"/>
</dbReference>
<dbReference type="AlphaFoldDB" id="A0A510USJ9"/>
<organism evidence="2 3">
    <name type="scientific">Cellulomonas persica</name>
    <dbReference type="NCBI Taxonomy" id="76861"/>
    <lineage>
        <taxon>Bacteria</taxon>
        <taxon>Bacillati</taxon>
        <taxon>Actinomycetota</taxon>
        <taxon>Actinomycetes</taxon>
        <taxon>Micrococcales</taxon>
        <taxon>Cellulomonadaceae</taxon>
        <taxon>Cellulomonas</taxon>
    </lineage>
</organism>
<accession>A0A510USJ9</accession>
<evidence type="ECO:0000313" key="3">
    <source>
        <dbReference type="Proteomes" id="UP000321386"/>
    </source>
</evidence>
<feature type="region of interest" description="Disordered" evidence="1">
    <location>
        <begin position="1"/>
        <end position="44"/>
    </location>
</feature>
<gene>
    <name evidence="2" type="ORF">CPE01_13710</name>
</gene>
<protein>
    <recommendedName>
        <fullName evidence="4">Kanamycin biosynthetic protein</fullName>
    </recommendedName>
</protein>
<sequence length="61" mass="6488">MGLDDLVSKAKGALEGHEEQAKDALDKAADAVKSRTDDAGDAKVDEVTAKAKEFLDQQKNT</sequence>